<comment type="caution">
    <text evidence="1">The sequence shown here is derived from an EMBL/GenBank/DDBJ whole genome shotgun (WGS) entry which is preliminary data.</text>
</comment>
<sequence>QPSYVPYGAQAAPWLAIQPTPAPPGYKRGPLGFEQIVPSPPGSAAAAGGEIVRHEANGLPPGTIMPTEVPPGGNGGEPWIWPILAFVGGLLLGDDNGNGEEPGSALVPMENGGALVPYAGAQGYGGNWQAFADFGGFGKGSPQAEGWIAANRTTDGTGVISAETFRAWDPVQQRYYQLHGKNPYSNITLMPGRVLPGIGGFITKTWVTHAWRKDGSLASTQMAMTSTGRMISLSETGVMKNWRPYRSIVIGKSLTTRNLRRVSTRVKSHAKSLKKILSILK</sequence>
<dbReference type="AlphaFoldDB" id="X1K2Q7"/>
<proteinExistence type="predicted"/>
<name>X1K2Q7_9ZZZZ</name>
<dbReference type="EMBL" id="BARV01000638">
    <property type="protein sequence ID" value="GAI00818.1"/>
    <property type="molecule type" value="Genomic_DNA"/>
</dbReference>
<organism evidence="1">
    <name type="scientific">marine sediment metagenome</name>
    <dbReference type="NCBI Taxonomy" id="412755"/>
    <lineage>
        <taxon>unclassified sequences</taxon>
        <taxon>metagenomes</taxon>
        <taxon>ecological metagenomes</taxon>
    </lineage>
</organism>
<protein>
    <submittedName>
        <fullName evidence="1">Uncharacterized protein</fullName>
    </submittedName>
</protein>
<accession>X1K2Q7</accession>
<evidence type="ECO:0000313" key="1">
    <source>
        <dbReference type="EMBL" id="GAI00818.1"/>
    </source>
</evidence>
<gene>
    <name evidence="1" type="ORF">S06H3_02249</name>
</gene>
<reference evidence="1" key="1">
    <citation type="journal article" date="2014" name="Front. Microbiol.">
        <title>High frequency of phylogenetically diverse reductive dehalogenase-homologous genes in deep subseafloor sedimentary metagenomes.</title>
        <authorList>
            <person name="Kawai M."/>
            <person name="Futagami T."/>
            <person name="Toyoda A."/>
            <person name="Takaki Y."/>
            <person name="Nishi S."/>
            <person name="Hori S."/>
            <person name="Arai W."/>
            <person name="Tsubouchi T."/>
            <person name="Morono Y."/>
            <person name="Uchiyama I."/>
            <person name="Ito T."/>
            <person name="Fujiyama A."/>
            <person name="Inagaki F."/>
            <person name="Takami H."/>
        </authorList>
    </citation>
    <scope>NUCLEOTIDE SEQUENCE</scope>
    <source>
        <strain evidence="1">Expedition CK06-06</strain>
    </source>
</reference>
<feature type="non-terminal residue" evidence="1">
    <location>
        <position position="1"/>
    </location>
</feature>